<proteinExistence type="predicted"/>
<evidence type="ECO:0000313" key="2">
    <source>
        <dbReference type="Proteomes" id="UP000189628"/>
    </source>
</evidence>
<sequence>MADPTRALTLQLLQSLAERPRPYAEVLETWRTSCPRLSIWEDACIDGLVDCAPDTHLVTVSARGRALLAASAETTSWHTTN</sequence>
<protein>
    <submittedName>
        <fullName evidence="1">Uncharacterized protein</fullName>
    </submittedName>
</protein>
<dbReference type="GeneID" id="97319568"/>
<name>A0A1U9VHP3_9RALS</name>
<accession>A0A1U9VHP3</accession>
<organism evidence="1 2">
    <name type="scientific">blood disease bacterium A2-HR MARDI</name>
    <dbReference type="NCBI Taxonomy" id="1944648"/>
    <lineage>
        <taxon>Bacteria</taxon>
        <taxon>Pseudomonadati</taxon>
        <taxon>Pseudomonadota</taxon>
        <taxon>Betaproteobacteria</taxon>
        <taxon>Burkholderiales</taxon>
        <taxon>Burkholderiaceae</taxon>
        <taxon>Ralstonia</taxon>
        <taxon>Ralstonia solanacearum species complex</taxon>
    </lineage>
</organism>
<gene>
    <name evidence="1" type="ORF">B0B51_09585</name>
</gene>
<dbReference type="AlphaFoldDB" id="A0A1U9VHP3"/>
<dbReference type="RefSeq" id="WP_078222452.1">
    <property type="nucleotide sequence ID" value="NZ_CP019911.1"/>
</dbReference>
<evidence type="ECO:0000313" key="1">
    <source>
        <dbReference type="EMBL" id="AQW30202.1"/>
    </source>
</evidence>
<dbReference type="Proteomes" id="UP000189628">
    <property type="component" value="Chromosome"/>
</dbReference>
<dbReference type="EMBL" id="CP019911">
    <property type="protein sequence ID" value="AQW30202.1"/>
    <property type="molecule type" value="Genomic_DNA"/>
</dbReference>
<reference evidence="1 2" key="1">
    <citation type="submission" date="2017-02" db="EMBL/GenBank/DDBJ databases">
        <title>Blood Disease Bacterium A2-HR MARDI.</title>
        <authorList>
            <person name="Badrun R."/>
            <person name="Abu Bakar N."/>
            <person name="Laboh R."/>
        </authorList>
    </citation>
    <scope>NUCLEOTIDE SEQUENCE [LARGE SCALE GENOMIC DNA]</scope>
    <source>
        <strain evidence="1 2">A2-HR MARDI</strain>
    </source>
</reference>